<reference evidence="1" key="1">
    <citation type="submission" date="2017-06" db="EMBL/GenBank/DDBJ databases">
        <authorList>
            <person name="Assis F.L."/>
            <person name="Abrahao J.S."/>
            <person name="Silva L."/>
            <person name="Khalil J.B."/>
            <person name="Rodrigues R."/>
            <person name="Silva L.S."/>
            <person name="Boratto P."/>
            <person name="Andrade M."/>
            <person name="Kroon E.G."/>
            <person name="Ribeiro B."/>
            <person name="Bergier I."/>
            <person name="Seligmann H."/>
            <person name="Ghigo E."/>
            <person name="Colson P."/>
            <person name="Levasseur A."/>
            <person name="Raoult D."/>
            <person name="Scola B.L."/>
        </authorList>
    </citation>
    <scope>NUCLEOTIDE SEQUENCE</scope>
    <source>
        <strain evidence="1">Deep ocean</strain>
    </source>
</reference>
<sequence>MKAMYRTILENFLSFSIDCIYKNSVFDMTESVEKTDNALKEHPEYNSSFLGYTSGNCYYNGKLSVGDKLNTEEKTHTENINKLVMQTKPIDKPLYLFHGFEAGVKYDDTKWMIGDDITFNLHLSKTPAFWVASRFSNHFGWYLEKIKRNVMTTIPKCYDIGYFNAIKTLFYQKYLFCVYNESGKWHHISTDNRCPKDLMIKANEKTKRKLLLNEEFEYLSHTGEKFKLVDIVYKFNLFLPFVSKYYVMVRIE</sequence>
<reference evidence="1" key="2">
    <citation type="journal article" date="2018" name="Nat. Commun.">
        <title>Tailed giant Tupanvirus possesses the most complete translational apparatus of the known virosphere.</title>
        <authorList>
            <person name="Abrahao J."/>
            <person name="Silva L."/>
            <person name="Silva L.S."/>
            <person name="Khalil J.Y.B."/>
            <person name="Rodrigues R."/>
            <person name="Arantes T."/>
            <person name="Assis F."/>
            <person name="Boratto P."/>
            <person name="Andrade M."/>
            <person name="Kroon E.G."/>
            <person name="Ribeiro B."/>
            <person name="Bergier I."/>
            <person name="Seligmann H."/>
            <person name="Ghigo E."/>
            <person name="Colson P."/>
            <person name="Levasseur A."/>
            <person name="Kroemer G."/>
            <person name="Raoult D."/>
            <person name="La Scola B."/>
        </authorList>
    </citation>
    <scope>NUCLEOTIDE SEQUENCE [LARGE SCALE GENOMIC DNA]</scope>
    <source>
        <strain evidence="1">Deep ocean</strain>
    </source>
</reference>
<organism evidence="1">
    <name type="scientific">Tupanvirus deep ocean</name>
    <dbReference type="NCBI Taxonomy" id="2126984"/>
    <lineage>
        <taxon>Viruses</taxon>
        <taxon>Varidnaviria</taxon>
        <taxon>Bamfordvirae</taxon>
        <taxon>Nucleocytoviricota</taxon>
        <taxon>Megaviricetes</taxon>
        <taxon>Imitervirales</taxon>
        <taxon>Mimiviridae</taxon>
        <taxon>Megamimivirinae</taxon>
        <taxon>Tupanvirus</taxon>
        <taxon>Tupanvirus altamarinense</taxon>
    </lineage>
</organism>
<dbReference type="RefSeq" id="YP_010780571.1">
    <property type="nucleotide sequence ID" value="NC_075038.1"/>
</dbReference>
<dbReference type="KEGG" id="vg:80517262"/>
<protein>
    <submittedName>
        <fullName evidence="1">Putative ORFan</fullName>
    </submittedName>
</protein>
<accession>A0A6N1NET4</accession>
<dbReference type="EMBL" id="MF405918">
    <property type="protein sequence ID" value="QKU33959.1"/>
    <property type="molecule type" value="Genomic_DNA"/>
</dbReference>
<name>A0A6N1NET4_9VIRU</name>
<dbReference type="GeneID" id="80517262"/>
<proteinExistence type="predicted"/>
<evidence type="ECO:0000313" key="1">
    <source>
        <dbReference type="EMBL" id="QKU33959.1"/>
    </source>
</evidence>